<evidence type="ECO:0000259" key="4">
    <source>
        <dbReference type="PROSITE" id="PS50893"/>
    </source>
</evidence>
<dbReference type="SUPFAM" id="SSF52540">
    <property type="entry name" value="P-loop containing nucleoside triphosphate hydrolases"/>
    <property type="match status" value="2"/>
</dbReference>
<proteinExistence type="predicted"/>
<feature type="domain" description="ABC transporter" evidence="4">
    <location>
        <begin position="26"/>
        <end position="304"/>
    </location>
</feature>
<protein>
    <recommendedName>
        <fullName evidence="4">ABC transporter domain-containing protein</fullName>
    </recommendedName>
</protein>
<dbReference type="InterPro" id="IPR027417">
    <property type="entry name" value="P-loop_NTPase"/>
</dbReference>
<sequence length="851" mass="96020">MRFFSARRVSPAALRQYATRAHSPLIRIENATFYRNNPTPGDESSNPPLYPDLNFTLPAESDPSQHWAVLSTSSTNRTAFLQILRGQHLSIPHTARSYPYLLTDEITKKDPRLRNPHNAIQYVGFDAERGGLPGGASTKGAYMSARYESLREVTDWSVRDYLLGNTELNADESLTAKPPPDMVERVMRDLNLDALQHMAVSRLSNGQTRRARIAKALLARPELLLLDGPFMGLDPHTLQYLSGLLHRMAEARQPRLLLSLRPYDVIPDWITHFVVVGHRPKVSVAGDRKEMFEFLREHYMRTNETDIEFRTPYFKLDPNPPDWGGVYHGERVVDVLDEEMDDMLALYEIARTMEAKGDFDGISQDPARAAKMRVQLKRPRKGLIENLSKDGLPLSDVSHFPLGEPLIEMKGVQIKYNDSDTPVLGNWQGGLFWEVRRGHRWGVFGPNGSGKTTLLSLITSDHPQTYSAPVKLFGRSRLPTPGEPGISIFEIQSRIGHSSPEVHTYFPKHLTIRRVLESAWADTPLSKPRLTYEADEKVNACLRWFRNELCPDQGDTLDQRGEAFTWGRMSKAQVNPPRYLEITATTLRDEEALMHEALDWADTTRFGELSFSAQRVALFLRAIVKAPDLVVLDEAFSGMDELARDKCMLFLHHGESMTLRYLLRDRPRLRAQGARPFESSIGRIGRVRVPGLAPHQALVVVAHARDEVPGCVREFLTLPEPSSSHSSPSSSPSSSKSKSNKDDRPAPRTGILDGPMSHDARRWGRVWGVQYSVGRQNRKAPPDDRKEAILGAGSPMDVYSNGLNIYTDTYGLPHASEAAKERRRKEREMAGEDGEEEEEEKPKRGRPAKKK</sequence>
<organism evidence="5 6">
    <name type="scientific">Diplodia seriata</name>
    <dbReference type="NCBI Taxonomy" id="420778"/>
    <lineage>
        <taxon>Eukaryota</taxon>
        <taxon>Fungi</taxon>
        <taxon>Dikarya</taxon>
        <taxon>Ascomycota</taxon>
        <taxon>Pezizomycotina</taxon>
        <taxon>Dothideomycetes</taxon>
        <taxon>Dothideomycetes incertae sedis</taxon>
        <taxon>Botryosphaeriales</taxon>
        <taxon>Botryosphaeriaceae</taxon>
        <taxon>Diplodia</taxon>
    </lineage>
</organism>
<dbReference type="PROSITE" id="PS50893">
    <property type="entry name" value="ABC_TRANSPORTER_2"/>
    <property type="match status" value="1"/>
</dbReference>
<evidence type="ECO:0000256" key="3">
    <source>
        <dbReference type="SAM" id="MobiDB-lite"/>
    </source>
</evidence>
<dbReference type="InterPro" id="IPR003593">
    <property type="entry name" value="AAA+_ATPase"/>
</dbReference>
<name>A0ABR3C7D0_9PEZI</name>
<feature type="region of interest" description="Disordered" evidence="3">
    <location>
        <begin position="808"/>
        <end position="851"/>
    </location>
</feature>
<dbReference type="PANTHER" id="PTHR43514:SF4">
    <property type="entry name" value="ABC TRANSPORTER I FAMILY MEMBER 10"/>
    <property type="match status" value="1"/>
</dbReference>
<accession>A0ABR3C7D0</accession>
<dbReference type="Pfam" id="PF00005">
    <property type="entry name" value="ABC_tran"/>
    <property type="match status" value="2"/>
</dbReference>
<keyword evidence="6" id="KW-1185">Reference proteome</keyword>
<keyword evidence="1" id="KW-0547">Nucleotide-binding</keyword>
<evidence type="ECO:0000313" key="5">
    <source>
        <dbReference type="EMBL" id="KAL0256065.1"/>
    </source>
</evidence>
<dbReference type="Proteomes" id="UP001430584">
    <property type="component" value="Unassembled WGS sequence"/>
</dbReference>
<dbReference type="EMBL" id="JAJVCZ030000009">
    <property type="protein sequence ID" value="KAL0256065.1"/>
    <property type="molecule type" value="Genomic_DNA"/>
</dbReference>
<feature type="region of interest" description="Disordered" evidence="3">
    <location>
        <begin position="719"/>
        <end position="758"/>
    </location>
</feature>
<dbReference type="SMART" id="SM00382">
    <property type="entry name" value="AAA"/>
    <property type="match status" value="1"/>
</dbReference>
<keyword evidence="2" id="KW-0067">ATP-binding</keyword>
<dbReference type="Gene3D" id="3.40.50.300">
    <property type="entry name" value="P-loop containing nucleotide triphosphate hydrolases"/>
    <property type="match status" value="2"/>
</dbReference>
<dbReference type="RefSeq" id="XP_066629094.1">
    <property type="nucleotide sequence ID" value="XM_066779865.1"/>
</dbReference>
<comment type="caution">
    <text evidence="5">The sequence shown here is derived from an EMBL/GenBank/DDBJ whole genome shotgun (WGS) entry which is preliminary data.</text>
</comment>
<dbReference type="InterPro" id="IPR050334">
    <property type="entry name" value="Molybdenum_import_ModC"/>
</dbReference>
<feature type="compositionally biased region" description="Low complexity" evidence="3">
    <location>
        <begin position="721"/>
        <end position="737"/>
    </location>
</feature>
<dbReference type="PANTHER" id="PTHR43514">
    <property type="entry name" value="ABC TRANSPORTER I FAMILY MEMBER 10"/>
    <property type="match status" value="1"/>
</dbReference>
<dbReference type="GeneID" id="92012541"/>
<gene>
    <name evidence="5" type="ORF">SLS55_008456</name>
</gene>
<evidence type="ECO:0000256" key="1">
    <source>
        <dbReference type="ARBA" id="ARBA00022741"/>
    </source>
</evidence>
<evidence type="ECO:0000313" key="6">
    <source>
        <dbReference type="Proteomes" id="UP001430584"/>
    </source>
</evidence>
<dbReference type="InterPro" id="IPR003439">
    <property type="entry name" value="ABC_transporter-like_ATP-bd"/>
</dbReference>
<reference evidence="5 6" key="1">
    <citation type="submission" date="2024-02" db="EMBL/GenBank/DDBJ databases">
        <title>De novo assembly and annotation of 12 fungi associated with fruit tree decline syndrome in Ontario, Canada.</title>
        <authorList>
            <person name="Sulman M."/>
            <person name="Ellouze W."/>
            <person name="Ilyukhin E."/>
        </authorList>
    </citation>
    <scope>NUCLEOTIDE SEQUENCE [LARGE SCALE GENOMIC DNA]</scope>
    <source>
        <strain evidence="5 6">FDS-637</strain>
    </source>
</reference>
<feature type="region of interest" description="Disordered" evidence="3">
    <location>
        <begin position="774"/>
        <end position="795"/>
    </location>
</feature>
<evidence type="ECO:0000256" key="2">
    <source>
        <dbReference type="ARBA" id="ARBA00022840"/>
    </source>
</evidence>